<dbReference type="InterPro" id="IPR016135">
    <property type="entry name" value="UBQ-conjugating_enzyme/RWD"/>
</dbReference>
<keyword evidence="10" id="KW-0539">Nucleus</keyword>
<comment type="subcellular location">
    <subcellularLocation>
        <location evidence="2">Cytoplasm</location>
    </subcellularLocation>
    <subcellularLocation>
        <location evidence="1">Nucleus</location>
    </subcellularLocation>
</comment>
<keyword evidence="8" id="KW-0833">Ubl conjugation pathway</keyword>
<dbReference type="GO" id="GO:0004869">
    <property type="term" value="F:cysteine-type endopeptidase inhibitor activity"/>
    <property type="evidence" value="ECO:0007669"/>
    <property type="project" value="TreeGrafter"/>
</dbReference>
<evidence type="ECO:0000259" key="15">
    <source>
        <dbReference type="PROSITE" id="PS50127"/>
    </source>
</evidence>
<gene>
    <name evidence="16" type="ORF">B4U80_00651</name>
</gene>
<evidence type="ECO:0000313" key="16">
    <source>
        <dbReference type="EMBL" id="RWS21900.1"/>
    </source>
</evidence>
<dbReference type="PANTHER" id="PTHR46116:SF26">
    <property type="entry name" value="UBIQUITIN-CONJUGATING ENZYME E2 Z"/>
    <property type="match status" value="1"/>
</dbReference>
<dbReference type="EC" id="2.3.2.23" evidence="3"/>
<dbReference type="GO" id="GO:0006915">
    <property type="term" value="P:apoptotic process"/>
    <property type="evidence" value="ECO:0007669"/>
    <property type="project" value="UniProtKB-KW"/>
</dbReference>
<accession>A0A443S2Y8</accession>
<dbReference type="STRING" id="299467.A0A443S2Y8"/>
<evidence type="ECO:0000256" key="3">
    <source>
        <dbReference type="ARBA" id="ARBA00012486"/>
    </source>
</evidence>
<evidence type="ECO:0000256" key="13">
    <source>
        <dbReference type="ARBA" id="ARBA00042316"/>
    </source>
</evidence>
<keyword evidence="9" id="KW-0067">ATP-binding</keyword>
<reference evidence="16 17" key="1">
    <citation type="journal article" date="2018" name="Gigascience">
        <title>Genomes of trombidid mites reveal novel predicted allergens and laterally-transferred genes associated with secondary metabolism.</title>
        <authorList>
            <person name="Dong X."/>
            <person name="Chaisiri K."/>
            <person name="Xia D."/>
            <person name="Armstrong S.D."/>
            <person name="Fang Y."/>
            <person name="Donnelly M.J."/>
            <person name="Kadowaki T."/>
            <person name="McGarry J.W."/>
            <person name="Darby A.C."/>
            <person name="Makepeace B.L."/>
        </authorList>
    </citation>
    <scope>NUCLEOTIDE SEQUENCE [LARGE SCALE GENOMIC DNA]</scope>
    <source>
        <strain evidence="16">UoL-UT</strain>
    </source>
</reference>
<dbReference type="PROSITE" id="PS50127">
    <property type="entry name" value="UBC_2"/>
    <property type="match status" value="1"/>
</dbReference>
<keyword evidence="6" id="KW-0053">Apoptosis</keyword>
<keyword evidence="5" id="KW-0808">Transferase</keyword>
<dbReference type="GO" id="GO:0005737">
    <property type="term" value="C:cytoplasm"/>
    <property type="evidence" value="ECO:0007669"/>
    <property type="project" value="UniProtKB-SubCell"/>
</dbReference>
<dbReference type="GO" id="GO:0061631">
    <property type="term" value="F:ubiquitin conjugating enzyme activity"/>
    <property type="evidence" value="ECO:0007669"/>
    <property type="project" value="UniProtKB-EC"/>
</dbReference>
<dbReference type="Gene3D" id="3.10.110.10">
    <property type="entry name" value="Ubiquitin Conjugating Enzyme"/>
    <property type="match status" value="1"/>
</dbReference>
<dbReference type="GO" id="GO:0005524">
    <property type="term" value="F:ATP binding"/>
    <property type="evidence" value="ECO:0007669"/>
    <property type="project" value="UniProtKB-KW"/>
</dbReference>
<protein>
    <recommendedName>
        <fullName evidence="11">Ubiquitin-conjugating enzyme E2 Z</fullName>
        <ecNumber evidence="3">2.3.2.23</ecNumber>
    </recommendedName>
    <alternativeName>
        <fullName evidence="12">E2 ubiquitin-conjugating enzyme Z</fullName>
    </alternativeName>
    <alternativeName>
        <fullName evidence="14">Ubiquitin carrier protein Z</fullName>
    </alternativeName>
    <alternativeName>
        <fullName evidence="13">Ubiquitin-protein ligase Z</fullName>
    </alternativeName>
</protein>
<feature type="non-terminal residue" evidence="16">
    <location>
        <position position="1"/>
    </location>
</feature>
<keyword evidence="4" id="KW-0963">Cytoplasm</keyword>
<evidence type="ECO:0000256" key="12">
    <source>
        <dbReference type="ARBA" id="ARBA00041798"/>
    </source>
</evidence>
<name>A0A443S2Y8_9ACAR</name>
<evidence type="ECO:0000256" key="14">
    <source>
        <dbReference type="ARBA" id="ARBA00042401"/>
    </source>
</evidence>
<evidence type="ECO:0000256" key="10">
    <source>
        <dbReference type="ARBA" id="ARBA00023242"/>
    </source>
</evidence>
<dbReference type="SUPFAM" id="SSF54495">
    <property type="entry name" value="UBC-like"/>
    <property type="match status" value="1"/>
</dbReference>
<dbReference type="OrthoDB" id="47801at2759"/>
<keyword evidence="17" id="KW-1185">Reference proteome</keyword>
<feature type="non-terminal residue" evidence="16">
    <location>
        <position position="104"/>
    </location>
</feature>
<dbReference type="Proteomes" id="UP000288716">
    <property type="component" value="Unassembled WGS sequence"/>
</dbReference>
<dbReference type="EMBL" id="NCKV01010411">
    <property type="protein sequence ID" value="RWS21900.1"/>
    <property type="molecule type" value="Genomic_DNA"/>
</dbReference>
<evidence type="ECO:0000256" key="4">
    <source>
        <dbReference type="ARBA" id="ARBA00022490"/>
    </source>
</evidence>
<comment type="caution">
    <text evidence="16">The sequence shown here is derived from an EMBL/GenBank/DDBJ whole genome shotgun (WGS) entry which is preliminary data.</text>
</comment>
<evidence type="ECO:0000256" key="7">
    <source>
        <dbReference type="ARBA" id="ARBA00022741"/>
    </source>
</evidence>
<evidence type="ECO:0000256" key="1">
    <source>
        <dbReference type="ARBA" id="ARBA00004123"/>
    </source>
</evidence>
<evidence type="ECO:0000256" key="2">
    <source>
        <dbReference type="ARBA" id="ARBA00004496"/>
    </source>
</evidence>
<evidence type="ECO:0000256" key="5">
    <source>
        <dbReference type="ARBA" id="ARBA00022679"/>
    </source>
</evidence>
<dbReference type="GO" id="GO:0005634">
    <property type="term" value="C:nucleus"/>
    <property type="evidence" value="ECO:0007669"/>
    <property type="project" value="UniProtKB-SubCell"/>
</dbReference>
<dbReference type="GO" id="GO:0043066">
    <property type="term" value="P:negative regulation of apoptotic process"/>
    <property type="evidence" value="ECO:0007669"/>
    <property type="project" value="TreeGrafter"/>
</dbReference>
<proteinExistence type="predicted"/>
<evidence type="ECO:0000256" key="9">
    <source>
        <dbReference type="ARBA" id="ARBA00022840"/>
    </source>
</evidence>
<evidence type="ECO:0000313" key="17">
    <source>
        <dbReference type="Proteomes" id="UP000288716"/>
    </source>
</evidence>
<sequence>HALIIGPKYTPYEGGFFYFSITYPNEYPSRPLNVKLMTTGNDSISFNPNFALNGYVRLSILNTCEGPPWSPALTVSTVLISIQSLMNKQPYYNEPGYENIKEAD</sequence>
<dbReference type="VEuPathDB" id="VectorBase:LDEU010141"/>
<dbReference type="Pfam" id="PF00179">
    <property type="entry name" value="UQ_con"/>
    <property type="match status" value="1"/>
</dbReference>
<evidence type="ECO:0000256" key="8">
    <source>
        <dbReference type="ARBA" id="ARBA00022786"/>
    </source>
</evidence>
<organism evidence="16 17">
    <name type="scientific">Leptotrombidium deliense</name>
    <dbReference type="NCBI Taxonomy" id="299467"/>
    <lineage>
        <taxon>Eukaryota</taxon>
        <taxon>Metazoa</taxon>
        <taxon>Ecdysozoa</taxon>
        <taxon>Arthropoda</taxon>
        <taxon>Chelicerata</taxon>
        <taxon>Arachnida</taxon>
        <taxon>Acari</taxon>
        <taxon>Acariformes</taxon>
        <taxon>Trombidiformes</taxon>
        <taxon>Prostigmata</taxon>
        <taxon>Anystina</taxon>
        <taxon>Parasitengona</taxon>
        <taxon>Trombiculoidea</taxon>
        <taxon>Trombiculidae</taxon>
        <taxon>Leptotrombidium</taxon>
    </lineage>
</organism>
<dbReference type="InterPro" id="IPR000608">
    <property type="entry name" value="UBC"/>
</dbReference>
<dbReference type="AlphaFoldDB" id="A0A443S2Y8"/>
<feature type="domain" description="UBC core" evidence="15">
    <location>
        <begin position="1"/>
        <end position="104"/>
    </location>
</feature>
<evidence type="ECO:0000256" key="11">
    <source>
        <dbReference type="ARBA" id="ARBA00039894"/>
    </source>
</evidence>
<evidence type="ECO:0000256" key="6">
    <source>
        <dbReference type="ARBA" id="ARBA00022703"/>
    </source>
</evidence>
<keyword evidence="7" id="KW-0547">Nucleotide-binding</keyword>
<dbReference type="PANTHER" id="PTHR46116">
    <property type="entry name" value="(E3-INDEPENDENT) E2 UBIQUITIN-CONJUGATING ENZYME"/>
    <property type="match status" value="1"/>
</dbReference>